<evidence type="ECO:0000256" key="1">
    <source>
        <dbReference type="ARBA" id="ARBA00023172"/>
    </source>
</evidence>
<name>A0A5A7S1X0_9NOCA</name>
<evidence type="ECO:0000313" key="5">
    <source>
        <dbReference type="Proteomes" id="UP000322244"/>
    </source>
</evidence>
<comment type="caution">
    <text evidence="4">The sequence shown here is derived from an EMBL/GenBank/DDBJ whole genome shotgun (WGS) entry which is preliminary data.</text>
</comment>
<dbReference type="InterPro" id="IPR011010">
    <property type="entry name" value="DNA_brk_join_enz"/>
</dbReference>
<evidence type="ECO:0000256" key="2">
    <source>
        <dbReference type="SAM" id="MobiDB-lite"/>
    </source>
</evidence>
<dbReference type="InterPro" id="IPR013762">
    <property type="entry name" value="Integrase-like_cat_sf"/>
</dbReference>
<keyword evidence="1" id="KW-0233">DNA recombination</keyword>
<feature type="domain" description="Tyr recombinase" evidence="3">
    <location>
        <begin position="1"/>
        <end position="132"/>
    </location>
</feature>
<dbReference type="PROSITE" id="PS51898">
    <property type="entry name" value="TYR_RECOMBINASE"/>
    <property type="match status" value="1"/>
</dbReference>
<dbReference type="AlphaFoldDB" id="A0A5A7S1X0"/>
<evidence type="ECO:0000259" key="3">
    <source>
        <dbReference type="PROSITE" id="PS51898"/>
    </source>
</evidence>
<proteinExistence type="predicted"/>
<dbReference type="SUPFAM" id="SSF56349">
    <property type="entry name" value="DNA breaking-rejoining enzymes"/>
    <property type="match status" value="1"/>
</dbReference>
<dbReference type="Pfam" id="PF00589">
    <property type="entry name" value="Phage_integrase"/>
    <property type="match status" value="1"/>
</dbReference>
<evidence type="ECO:0000313" key="4">
    <source>
        <dbReference type="EMBL" id="KAA0017647.1"/>
    </source>
</evidence>
<dbReference type="RefSeq" id="WP_149432944.1">
    <property type="nucleotide sequence ID" value="NZ_VLNY01000021.1"/>
</dbReference>
<keyword evidence="5" id="KW-1185">Reference proteome</keyword>
<dbReference type="GO" id="GO:0003677">
    <property type="term" value="F:DNA binding"/>
    <property type="evidence" value="ECO:0007669"/>
    <property type="project" value="InterPro"/>
</dbReference>
<sequence>MSIGDAGRSPYGSRAGARDEHRVPVTPDWWPLLDDYLNSERGQPDTVALWVGRRQGADRPLRYPAFETSFRRTTRSMGGHATPHMFRHTVAQQLVDTAGVKVAQEVLGHRHISTTADEYAHVDEKAMLAALTEVARRQRHSLLAVVEPTPRYAFPYSYSSDTVAALDELTDGSRR</sequence>
<protein>
    <submittedName>
        <fullName evidence="4">Tyrosine-type recombinase/integrase</fullName>
    </submittedName>
</protein>
<dbReference type="GO" id="GO:0015074">
    <property type="term" value="P:DNA integration"/>
    <property type="evidence" value="ECO:0007669"/>
    <property type="project" value="InterPro"/>
</dbReference>
<reference evidence="4 5" key="1">
    <citation type="submission" date="2019-07" db="EMBL/GenBank/DDBJ databases">
        <title>Rhodococcus cavernicolus sp. nov., isolated from a cave.</title>
        <authorList>
            <person name="Lee S.D."/>
        </authorList>
    </citation>
    <scope>NUCLEOTIDE SEQUENCE [LARGE SCALE GENOMIC DNA]</scope>
    <source>
        <strain evidence="4 5">C1-24</strain>
    </source>
</reference>
<dbReference type="EMBL" id="VLNY01000021">
    <property type="protein sequence ID" value="KAA0017647.1"/>
    <property type="molecule type" value="Genomic_DNA"/>
</dbReference>
<gene>
    <name evidence="4" type="ORF">FOY51_24700</name>
</gene>
<accession>A0A5A7S1X0</accession>
<dbReference type="GO" id="GO:0006310">
    <property type="term" value="P:DNA recombination"/>
    <property type="evidence" value="ECO:0007669"/>
    <property type="project" value="UniProtKB-KW"/>
</dbReference>
<dbReference type="InterPro" id="IPR002104">
    <property type="entry name" value="Integrase_catalytic"/>
</dbReference>
<dbReference type="Proteomes" id="UP000322244">
    <property type="component" value="Unassembled WGS sequence"/>
</dbReference>
<dbReference type="OrthoDB" id="3216232at2"/>
<feature type="region of interest" description="Disordered" evidence="2">
    <location>
        <begin position="1"/>
        <end position="20"/>
    </location>
</feature>
<organism evidence="4 5">
    <name type="scientific">Antrihabitans cavernicola</name>
    <dbReference type="NCBI Taxonomy" id="2495913"/>
    <lineage>
        <taxon>Bacteria</taxon>
        <taxon>Bacillati</taxon>
        <taxon>Actinomycetota</taxon>
        <taxon>Actinomycetes</taxon>
        <taxon>Mycobacteriales</taxon>
        <taxon>Nocardiaceae</taxon>
        <taxon>Antrihabitans</taxon>
    </lineage>
</organism>
<dbReference type="Gene3D" id="1.10.443.10">
    <property type="entry name" value="Intergrase catalytic core"/>
    <property type="match status" value="1"/>
</dbReference>